<evidence type="ECO:0000259" key="2">
    <source>
        <dbReference type="SMART" id="SM00460"/>
    </source>
</evidence>
<keyword evidence="1" id="KW-0732">Signal</keyword>
<feature type="chain" id="PRO_5015450771" evidence="1">
    <location>
        <begin position="20"/>
        <end position="377"/>
    </location>
</feature>
<gene>
    <name evidence="3" type="ORF">C7B45_04610</name>
</gene>
<dbReference type="Gene3D" id="3.10.620.30">
    <property type="match status" value="1"/>
</dbReference>
<accession>A0A2T2WLE7</accession>
<dbReference type="Pfam" id="PF01841">
    <property type="entry name" value="Transglut_core"/>
    <property type="match status" value="1"/>
</dbReference>
<dbReference type="EMBL" id="PXYV01000009">
    <property type="protein sequence ID" value="PSR23060.1"/>
    <property type="molecule type" value="Genomic_DNA"/>
</dbReference>
<dbReference type="InterPro" id="IPR002931">
    <property type="entry name" value="Transglutaminase-like"/>
</dbReference>
<organism evidence="3 4">
    <name type="scientific">Sulfobacillus acidophilus</name>
    <dbReference type="NCBI Taxonomy" id="53633"/>
    <lineage>
        <taxon>Bacteria</taxon>
        <taxon>Bacillati</taxon>
        <taxon>Bacillota</taxon>
        <taxon>Clostridia</taxon>
        <taxon>Eubacteriales</taxon>
        <taxon>Clostridiales Family XVII. Incertae Sedis</taxon>
        <taxon>Sulfobacillus</taxon>
    </lineage>
</organism>
<dbReference type="SUPFAM" id="SSF54001">
    <property type="entry name" value="Cysteine proteinases"/>
    <property type="match status" value="1"/>
</dbReference>
<dbReference type="InterPro" id="IPR038765">
    <property type="entry name" value="Papain-like_cys_pep_sf"/>
</dbReference>
<sequence>MASCLSAAMLIMWPATAMAYSFGALSQSDAVTTLPAYYEFTKTVTLTNSGRAAALNVKADVVLLAPPSAYAHVTLTGYSKEPNSTFADPNNNLIGVYTWPDLKPHQSVTITLHYQATSSDISYHLPKTYSPYNIHSKIYREYTNPKLDPRQIDTDAPAIVKLDKKLVGSLSNPYQRAHVLFNWVAYHIHYNYSLKASGSALATLKSRLGICSDFVDLYVSLLRTDHIPAQLIGGYVTNNGAGQGGFHQWVEFYLPHAGWVVADPTWGRYGYFAALQDDWHIPLYDGIRPDISVNWEYAKTANGTTPELSIHYHYHFVTEQSPVPTRQVKLPIISVTPPVAQHHAKVFAGQVLSTDWQRLRTFLRQYFIRMRIALLSL</sequence>
<name>A0A2T2WLE7_9FIRM</name>
<comment type="caution">
    <text evidence="3">The sequence shown here is derived from an EMBL/GenBank/DDBJ whole genome shotgun (WGS) entry which is preliminary data.</text>
</comment>
<proteinExistence type="predicted"/>
<dbReference type="SMART" id="SM00460">
    <property type="entry name" value="TGc"/>
    <property type="match status" value="1"/>
</dbReference>
<dbReference type="PANTHER" id="PTHR33490">
    <property type="entry name" value="BLR5614 PROTEIN-RELATED"/>
    <property type="match status" value="1"/>
</dbReference>
<dbReference type="Proteomes" id="UP000241848">
    <property type="component" value="Unassembled WGS sequence"/>
</dbReference>
<evidence type="ECO:0000313" key="4">
    <source>
        <dbReference type="Proteomes" id="UP000241848"/>
    </source>
</evidence>
<dbReference type="AlphaFoldDB" id="A0A2T2WLE7"/>
<evidence type="ECO:0000313" key="3">
    <source>
        <dbReference type="EMBL" id="PSR23060.1"/>
    </source>
</evidence>
<protein>
    <submittedName>
        <fullName evidence="3">Transglutaminase</fullName>
    </submittedName>
</protein>
<reference evidence="3 4" key="1">
    <citation type="journal article" date="2014" name="BMC Genomics">
        <title>Comparison of environmental and isolate Sulfobacillus genomes reveals diverse carbon, sulfur, nitrogen, and hydrogen metabolisms.</title>
        <authorList>
            <person name="Justice N.B."/>
            <person name="Norman A."/>
            <person name="Brown C.T."/>
            <person name="Singh A."/>
            <person name="Thomas B.C."/>
            <person name="Banfield J.F."/>
        </authorList>
    </citation>
    <scope>NUCLEOTIDE SEQUENCE [LARGE SCALE GENOMIC DNA]</scope>
    <source>
        <strain evidence="3">AMDSBA3</strain>
    </source>
</reference>
<evidence type="ECO:0000256" key="1">
    <source>
        <dbReference type="SAM" id="SignalP"/>
    </source>
</evidence>
<feature type="domain" description="Transglutaminase-like" evidence="2">
    <location>
        <begin position="203"/>
        <end position="266"/>
    </location>
</feature>
<feature type="signal peptide" evidence="1">
    <location>
        <begin position="1"/>
        <end position="19"/>
    </location>
</feature>